<reference evidence="1 2" key="1">
    <citation type="submission" date="2021-10" db="EMBL/GenBank/DDBJ databases">
        <authorList>
            <person name="Koch H."/>
        </authorList>
    </citation>
    <scope>NUCLEOTIDE SEQUENCE [LARGE SCALE GENOMIC DNA]</scope>
    <source>
        <strain evidence="1">6680</strain>
    </source>
</reference>
<proteinExistence type="predicted"/>
<dbReference type="SUPFAM" id="SSF53474">
    <property type="entry name" value="alpha/beta-Hydrolases"/>
    <property type="match status" value="1"/>
</dbReference>
<protein>
    <recommendedName>
        <fullName evidence="3">PGAP1-like protein</fullName>
    </recommendedName>
</protein>
<accession>A0ABN8AQS2</accession>
<dbReference type="EMBL" id="OU912926">
    <property type="protein sequence ID" value="CAG9933083.1"/>
    <property type="molecule type" value="Genomic_DNA"/>
</dbReference>
<evidence type="ECO:0008006" key="3">
    <source>
        <dbReference type="Google" id="ProtNLM"/>
    </source>
</evidence>
<dbReference type="Gene3D" id="3.40.50.1820">
    <property type="entry name" value="alpha/beta hydrolase"/>
    <property type="match status" value="1"/>
</dbReference>
<name>A0ABN8AQS2_9PROT</name>
<dbReference type="InterPro" id="IPR029058">
    <property type="entry name" value="AB_hydrolase_fold"/>
</dbReference>
<dbReference type="RefSeq" id="WP_239796921.1">
    <property type="nucleotide sequence ID" value="NZ_OU912926.1"/>
</dbReference>
<dbReference type="Proteomes" id="UP000839052">
    <property type="component" value="Chromosome"/>
</dbReference>
<evidence type="ECO:0000313" key="2">
    <source>
        <dbReference type="Proteomes" id="UP000839052"/>
    </source>
</evidence>
<keyword evidence="2" id="KW-1185">Reference proteome</keyword>
<organism evidence="1 2">
    <name type="scientific">Candidatus Nitrotoga arctica</name>
    <dbReference type="NCBI Taxonomy" id="453162"/>
    <lineage>
        <taxon>Bacteria</taxon>
        <taxon>Pseudomonadati</taxon>
        <taxon>Pseudomonadota</taxon>
        <taxon>Betaproteobacteria</taxon>
        <taxon>Nitrosomonadales</taxon>
        <taxon>Gallionellaceae</taxon>
        <taxon>Candidatus Nitrotoga</taxon>
    </lineage>
</organism>
<sequence length="568" mass="64095">MQIGFTVISIDKDIRHIERFTMPVIKAPYFPIIYVRGYAMTRDEINQTTADPFCGFNLGSTVYRAVPDKNQKPRKYVFESPVVRLGSDFGYSDVYEDGYDIVDPEWEMTADGTPTDHLLTGRSIVIYRYYDPASTLLGDNHTPSVETFAQGLGTLVARVRELVCKNPANGMAPKDFRCYLVAHSMGGLVCRAFLQNPALDPGNMCAHVDKLFTYATPHNGIDLLGINTPSWLTAFDIDNFNRQDRMTEYLNLKKAYAKYTRVDLMPEDRFASRKVFCMVGTNRMDYDTAAGLSRTFVGNGSDGLVRIANATLMGLNADGSIGEPCAKAFSFRSHSGYFGIVNSEEAFQNLTRFLFGDVRVDLWLDIEDIRLPIAVQAEADAGRRVNALYQIEVLTSPRGKLWYLSRRTAEEDSVACVPHANWKKEKAQYLSSVFLANRAKVNPKRRSLAYSLTIGIRAPDYEIENRLWINEHYEGSYLFRNALILEMVPPRNENETWKVKYSWQGAGMVAAETVLDVKLLDKGRVEVAIPFDSYTMDTNGIYKLAFPGIKGSLRFVISAWNAELEMDD</sequence>
<gene>
    <name evidence="1" type="ORF">NTG6680_1834</name>
</gene>
<evidence type="ECO:0000313" key="1">
    <source>
        <dbReference type="EMBL" id="CAG9933083.1"/>
    </source>
</evidence>